<dbReference type="Proteomes" id="UP000182241">
    <property type="component" value="Unassembled WGS sequence"/>
</dbReference>
<reference evidence="4" key="1">
    <citation type="submission" date="2016-10" db="EMBL/GenBank/DDBJ databases">
        <authorList>
            <person name="Varghese N."/>
            <person name="Submissions S."/>
        </authorList>
    </citation>
    <scope>NUCLEOTIDE SEQUENCE [LARGE SCALE GENOMIC DNA]</scope>
    <source>
        <strain evidence="4">DSM 44234</strain>
    </source>
</reference>
<dbReference type="RefSeq" id="WP_231857443.1">
    <property type="nucleotide sequence ID" value="NZ_FNSA01000003.1"/>
</dbReference>
<organism evidence="3 4">
    <name type="scientific">Tsukamurella tyrosinosolvens</name>
    <dbReference type="NCBI Taxonomy" id="57704"/>
    <lineage>
        <taxon>Bacteria</taxon>
        <taxon>Bacillati</taxon>
        <taxon>Actinomycetota</taxon>
        <taxon>Actinomycetes</taxon>
        <taxon>Mycobacteriales</taxon>
        <taxon>Tsukamurellaceae</taxon>
        <taxon>Tsukamurella</taxon>
    </lineage>
</organism>
<feature type="region of interest" description="Disordered" evidence="1">
    <location>
        <begin position="1"/>
        <end position="22"/>
    </location>
</feature>
<dbReference type="InterPro" id="IPR025643">
    <property type="entry name" value="R2K_3"/>
</dbReference>
<gene>
    <name evidence="3" type="ORF">SAMN04489793_3190</name>
</gene>
<feature type="domain" description="ATP-grasp" evidence="2">
    <location>
        <begin position="99"/>
        <end position="258"/>
    </location>
</feature>
<evidence type="ECO:0000259" key="2">
    <source>
        <dbReference type="Pfam" id="PF14243"/>
    </source>
</evidence>
<dbReference type="EMBL" id="FNSA01000003">
    <property type="protein sequence ID" value="SEC78433.1"/>
    <property type="molecule type" value="Genomic_DNA"/>
</dbReference>
<dbReference type="AlphaFoldDB" id="A0A1H4VBV7"/>
<name>A0A1H4VBV7_TSUTY</name>
<evidence type="ECO:0000313" key="4">
    <source>
        <dbReference type="Proteomes" id="UP000182241"/>
    </source>
</evidence>
<proteinExistence type="predicted"/>
<protein>
    <recommendedName>
        <fullName evidence="2">ATP-grasp domain-containing protein</fullName>
    </recommendedName>
</protein>
<keyword evidence="4" id="KW-1185">Reference proteome</keyword>
<sequence length="291" mass="32133">MNPWSVPRTPTPDSVTDQHVSRPRVTVVSHQSWRADELAQVADVRLDLGFDLEAAADPETVLWCPGGWAAAAVVRYPRLRLASAGPDWLGRRRTSNLGRRVWARTAAELAVGADAGGSPVFAKLPETKHDRFPAEVRAADQLAHDASLLPVDEPIQMQTPVVFSHEVRCWVLDGRVVAHSEYFPDAPREHWPSLEDATRADQAVSWLQSVLPEEQPAPPAFVVDVGLSPGPGGARWLILEANAAWSSDWYNAADLPAVLETMARSQRDVPAEWRWRPSPLLNRQAAGLLRR</sequence>
<dbReference type="STRING" id="57704.SAMN04489793_3190"/>
<dbReference type="Pfam" id="PF14243">
    <property type="entry name" value="R2K_3"/>
    <property type="match status" value="1"/>
</dbReference>
<accession>A0A1H4VBV7</accession>
<evidence type="ECO:0000313" key="3">
    <source>
        <dbReference type="EMBL" id="SEC78433.1"/>
    </source>
</evidence>
<evidence type="ECO:0000256" key="1">
    <source>
        <dbReference type="SAM" id="MobiDB-lite"/>
    </source>
</evidence>